<dbReference type="GO" id="GO:0003676">
    <property type="term" value="F:nucleic acid binding"/>
    <property type="evidence" value="ECO:0007669"/>
    <property type="project" value="InterPro"/>
</dbReference>
<dbReference type="InterPro" id="IPR036397">
    <property type="entry name" value="RNaseH_sf"/>
</dbReference>
<dbReference type="PANTHER" id="PTHR46564:SF1">
    <property type="entry name" value="TRANSPOSASE"/>
    <property type="match status" value="1"/>
</dbReference>
<dbReference type="Pfam" id="PF13358">
    <property type="entry name" value="DDE_3"/>
    <property type="match status" value="1"/>
</dbReference>
<dbReference type="EMBL" id="QXFU01000942">
    <property type="protein sequence ID" value="KAE9015522.1"/>
    <property type="molecule type" value="Genomic_DNA"/>
</dbReference>
<dbReference type="Gene3D" id="3.30.420.10">
    <property type="entry name" value="Ribonuclease H-like superfamily/Ribonuclease H"/>
    <property type="match status" value="1"/>
</dbReference>
<dbReference type="InterPro" id="IPR047655">
    <property type="entry name" value="Transpos_IS630-like"/>
</dbReference>
<dbReference type="EMBL" id="QXFV01000935">
    <property type="protein sequence ID" value="KAE9020611.1"/>
    <property type="molecule type" value="Genomic_DNA"/>
</dbReference>
<proteinExistence type="predicted"/>
<organism evidence="3 6">
    <name type="scientific">Phytophthora rubi</name>
    <dbReference type="NCBI Taxonomy" id="129364"/>
    <lineage>
        <taxon>Eukaryota</taxon>
        <taxon>Sar</taxon>
        <taxon>Stramenopiles</taxon>
        <taxon>Oomycota</taxon>
        <taxon>Peronosporomycetes</taxon>
        <taxon>Peronosporales</taxon>
        <taxon>Peronosporaceae</taxon>
        <taxon>Phytophthora</taxon>
    </lineage>
</organism>
<sequence length="369" mass="41637">MSSHSSPKSSPKHHTREERRRVLDAYSSGGDWRAVSSHNGFPRTTAERLVRTGRVEDLPRGGARATKVTPEIKAALELWLDECCTYTLSTLRTMVMCEFNVLLSEATISRHLVGMFFTVKQTRVEPTTCNSEVNKEKRKAFAEALVRHNDDGDLVVYFDETNFNLYTKRTRGRAEKGKRAVEKLRPSKGGNLQIQCAVSSAFGVVAYRTHRGSIKMDTNAAFVEALYTEIKEADVYKNDFADKKIVVVFDNAPAPSQTEVLVPAHDDLVLLRLGPYSPMCNPIENCFSALKAHIKQYLALMRDEMIRPRTQPTSSGPRISKTEARMQLLERAVHVSMPRITQVMVQRMELHAAKFVVAAIRIEDMKYGE</sequence>
<evidence type="ECO:0000313" key="3">
    <source>
        <dbReference type="EMBL" id="KAE9015522.1"/>
    </source>
</evidence>
<dbReference type="AlphaFoldDB" id="A0A6A3L7I6"/>
<dbReference type="NCBIfam" id="NF033545">
    <property type="entry name" value="transpos_IS630"/>
    <property type="match status" value="1"/>
</dbReference>
<dbReference type="PANTHER" id="PTHR46564">
    <property type="entry name" value="TRANSPOSASE"/>
    <property type="match status" value="1"/>
</dbReference>
<dbReference type="Proteomes" id="UP000429607">
    <property type="component" value="Unassembled WGS sequence"/>
</dbReference>
<dbReference type="Proteomes" id="UP000435112">
    <property type="component" value="Unassembled WGS sequence"/>
</dbReference>
<dbReference type="InterPro" id="IPR038717">
    <property type="entry name" value="Tc1-like_DDE_dom"/>
</dbReference>
<dbReference type="InterPro" id="IPR009057">
    <property type="entry name" value="Homeodomain-like_sf"/>
</dbReference>
<evidence type="ECO:0000313" key="6">
    <source>
        <dbReference type="Proteomes" id="UP000435112"/>
    </source>
</evidence>
<name>A0A6A3L7I6_9STRA</name>
<comment type="caution">
    <text evidence="3">The sequence shown here is derived from an EMBL/GenBank/DDBJ whole genome shotgun (WGS) entry which is preliminary data.</text>
</comment>
<dbReference type="OrthoDB" id="118973at2759"/>
<feature type="region of interest" description="Disordered" evidence="1">
    <location>
        <begin position="1"/>
        <end position="22"/>
    </location>
</feature>
<evidence type="ECO:0000313" key="4">
    <source>
        <dbReference type="EMBL" id="KAE9020611.1"/>
    </source>
</evidence>
<evidence type="ECO:0000256" key="1">
    <source>
        <dbReference type="SAM" id="MobiDB-lite"/>
    </source>
</evidence>
<dbReference type="SUPFAM" id="SSF46689">
    <property type="entry name" value="Homeodomain-like"/>
    <property type="match status" value="1"/>
</dbReference>
<evidence type="ECO:0000259" key="2">
    <source>
        <dbReference type="Pfam" id="PF13358"/>
    </source>
</evidence>
<evidence type="ECO:0000313" key="5">
    <source>
        <dbReference type="Proteomes" id="UP000429607"/>
    </source>
</evidence>
<accession>A0A6A3L7I6</accession>
<feature type="domain" description="Tc1-like transposase DDE" evidence="2">
    <location>
        <begin position="155"/>
        <end position="296"/>
    </location>
</feature>
<protein>
    <recommendedName>
        <fullName evidence="2">Tc1-like transposase DDE domain-containing protein</fullName>
    </recommendedName>
</protein>
<gene>
    <name evidence="4" type="ORF">PR001_g13561</name>
    <name evidence="3" type="ORF">PR002_g13907</name>
</gene>
<reference evidence="5 6" key="1">
    <citation type="submission" date="2018-09" db="EMBL/GenBank/DDBJ databases">
        <title>Genomic investigation of the strawberry pathogen Phytophthora fragariae indicates pathogenicity is determined by transcriptional variation in three key races.</title>
        <authorList>
            <person name="Adams T.M."/>
            <person name="Armitage A.D."/>
            <person name="Sobczyk M.K."/>
            <person name="Bates H.J."/>
            <person name="Dunwell J.M."/>
            <person name="Nellist C.F."/>
            <person name="Harrison R.J."/>
        </authorList>
    </citation>
    <scope>NUCLEOTIDE SEQUENCE [LARGE SCALE GENOMIC DNA]</scope>
    <source>
        <strain evidence="4 5">SCRP249</strain>
        <strain evidence="3 6">SCRP324</strain>
    </source>
</reference>